<evidence type="ECO:0000256" key="4">
    <source>
        <dbReference type="ARBA" id="ARBA00022827"/>
    </source>
</evidence>
<evidence type="ECO:0000256" key="2">
    <source>
        <dbReference type="ARBA" id="ARBA00009347"/>
    </source>
</evidence>
<comment type="cofactor">
    <cofactor evidence="1">
        <name>FAD</name>
        <dbReference type="ChEBI" id="CHEBI:57692"/>
    </cofactor>
</comment>
<sequence length="353" mass="37717">MIDMEISSEQRQIVDSVQNLLADALPYDRFVPRPTPVPNADRAVFTQFGELGVFGLGLAEASGGVGYSLVEEVLVARECGRFLVSPAVVATMIGVHVAHFAGDRSHAEAMMRGGTPVAPALAFAPAATHFAGKYHLADAEGAEWALLWSEGGLALAHRDSWHGAQNMDSIDSTLTLTRVAVKDIMPPLRVPAANGLWRRAQLLVSAYLTGLAEAALDDSVGYAKVREQFQQPIGAFQAVKHRCADMLTRASVAWNSTIFAALTDQAEGPDADFQAIAAKILASDAAFRNAAVNIQNHGAYGFTGEHHAHLFVKRAHFLDRFGGDATYQKRRMLAANAPSSDAERSSPVDGLAG</sequence>
<feature type="domain" description="Acyl-CoA dehydrogenase/oxidase N-terminal" evidence="7">
    <location>
        <begin position="8"/>
        <end position="97"/>
    </location>
</feature>
<dbReference type="AlphaFoldDB" id="A0A246JUR7"/>
<dbReference type="InterPro" id="IPR036250">
    <property type="entry name" value="AcylCo_DH-like_C"/>
</dbReference>
<evidence type="ECO:0000259" key="7">
    <source>
        <dbReference type="Pfam" id="PF02771"/>
    </source>
</evidence>
<dbReference type="GO" id="GO:0003995">
    <property type="term" value="F:acyl-CoA dehydrogenase activity"/>
    <property type="evidence" value="ECO:0007669"/>
    <property type="project" value="TreeGrafter"/>
</dbReference>
<dbReference type="PANTHER" id="PTHR43884">
    <property type="entry name" value="ACYL-COA DEHYDROGENASE"/>
    <property type="match status" value="1"/>
</dbReference>
<dbReference type="Gene3D" id="1.10.540.10">
    <property type="entry name" value="Acyl-CoA dehydrogenase/oxidase, N-terminal domain"/>
    <property type="match status" value="1"/>
</dbReference>
<keyword evidence="3" id="KW-0285">Flavoprotein</keyword>
<dbReference type="InterPro" id="IPR013786">
    <property type="entry name" value="AcylCoA_DH/ox_N"/>
</dbReference>
<proteinExistence type="inferred from homology"/>
<evidence type="ECO:0008006" key="10">
    <source>
        <dbReference type="Google" id="ProtNLM"/>
    </source>
</evidence>
<feature type="domain" description="Acyl-CoA dehydrogenase/oxidase C-terminal" evidence="6">
    <location>
        <begin position="202"/>
        <end position="332"/>
    </location>
</feature>
<dbReference type="SUPFAM" id="SSF56645">
    <property type="entry name" value="Acyl-CoA dehydrogenase NM domain-like"/>
    <property type="match status" value="1"/>
</dbReference>
<dbReference type="Pfam" id="PF02771">
    <property type="entry name" value="Acyl-CoA_dh_N"/>
    <property type="match status" value="1"/>
</dbReference>
<dbReference type="InterPro" id="IPR009100">
    <property type="entry name" value="AcylCoA_DH/oxidase_NM_dom_sf"/>
</dbReference>
<name>A0A246JUR7_9SPHN</name>
<dbReference type="SUPFAM" id="SSF47203">
    <property type="entry name" value="Acyl-CoA dehydrogenase C-terminal domain-like"/>
    <property type="match status" value="1"/>
</dbReference>
<keyword evidence="9" id="KW-1185">Reference proteome</keyword>
<dbReference type="InterPro" id="IPR009075">
    <property type="entry name" value="AcylCo_DH/oxidase_C"/>
</dbReference>
<dbReference type="Proteomes" id="UP000197361">
    <property type="component" value="Unassembled WGS sequence"/>
</dbReference>
<keyword evidence="4" id="KW-0274">FAD</keyword>
<dbReference type="Pfam" id="PF00441">
    <property type="entry name" value="Acyl-CoA_dh_1"/>
    <property type="match status" value="1"/>
</dbReference>
<evidence type="ECO:0000256" key="3">
    <source>
        <dbReference type="ARBA" id="ARBA00022630"/>
    </source>
</evidence>
<evidence type="ECO:0000259" key="6">
    <source>
        <dbReference type="Pfam" id="PF00441"/>
    </source>
</evidence>
<comment type="caution">
    <text evidence="8">The sequence shown here is derived from an EMBL/GenBank/DDBJ whole genome shotgun (WGS) entry which is preliminary data.</text>
</comment>
<dbReference type="GO" id="GO:0050660">
    <property type="term" value="F:flavin adenine dinucleotide binding"/>
    <property type="evidence" value="ECO:0007669"/>
    <property type="project" value="InterPro"/>
</dbReference>
<protein>
    <recommendedName>
        <fullName evidence="10">Acyl-CoA dehydrogenase</fullName>
    </recommendedName>
</protein>
<gene>
    <name evidence="8" type="ORF">CDQ92_06690</name>
</gene>
<evidence type="ECO:0000313" key="8">
    <source>
        <dbReference type="EMBL" id="OWQ96807.1"/>
    </source>
</evidence>
<evidence type="ECO:0000313" key="9">
    <source>
        <dbReference type="Proteomes" id="UP000197361"/>
    </source>
</evidence>
<dbReference type="PANTHER" id="PTHR43884:SF20">
    <property type="entry name" value="ACYL-COA DEHYDROGENASE FADE28"/>
    <property type="match status" value="1"/>
</dbReference>
<keyword evidence="5" id="KW-0560">Oxidoreductase</keyword>
<organism evidence="8 9">
    <name type="scientific">Sphingopyxis bauzanensis</name>
    <dbReference type="NCBI Taxonomy" id="651663"/>
    <lineage>
        <taxon>Bacteria</taxon>
        <taxon>Pseudomonadati</taxon>
        <taxon>Pseudomonadota</taxon>
        <taxon>Alphaproteobacteria</taxon>
        <taxon>Sphingomonadales</taxon>
        <taxon>Sphingomonadaceae</taxon>
        <taxon>Sphingopyxis</taxon>
    </lineage>
</organism>
<evidence type="ECO:0000256" key="5">
    <source>
        <dbReference type="ARBA" id="ARBA00023002"/>
    </source>
</evidence>
<accession>A0A246JUR7</accession>
<dbReference type="InterPro" id="IPR037069">
    <property type="entry name" value="AcylCoA_DH/ox_N_sf"/>
</dbReference>
<evidence type="ECO:0000256" key="1">
    <source>
        <dbReference type="ARBA" id="ARBA00001974"/>
    </source>
</evidence>
<reference evidence="8 9" key="1">
    <citation type="journal article" date="2010" name="Int. J. Syst. Evol. Microbiol.">
        <title>Sphingopyxis bauzanensis sp. nov., a psychrophilic bacterium isolated from soil.</title>
        <authorList>
            <person name="Zhang D.C."/>
            <person name="Liu H.C."/>
            <person name="Xin Y.H."/>
            <person name="Zhou Y.G."/>
            <person name="Schinner F."/>
            <person name="Margesin R."/>
        </authorList>
    </citation>
    <scope>NUCLEOTIDE SEQUENCE [LARGE SCALE GENOMIC DNA]</scope>
    <source>
        <strain evidence="8 9">DSM 22271</strain>
    </source>
</reference>
<comment type="similarity">
    <text evidence="2">Belongs to the acyl-CoA dehydrogenase family.</text>
</comment>
<dbReference type="EMBL" id="NISK01000002">
    <property type="protein sequence ID" value="OWQ96807.1"/>
    <property type="molecule type" value="Genomic_DNA"/>
</dbReference>
<dbReference type="Gene3D" id="1.20.140.10">
    <property type="entry name" value="Butyryl-CoA Dehydrogenase, subunit A, domain 3"/>
    <property type="match status" value="1"/>
</dbReference>